<dbReference type="InterPro" id="IPR013324">
    <property type="entry name" value="RNA_pol_sigma_r3/r4-like"/>
</dbReference>
<dbReference type="AlphaFoldDB" id="A0A6M3JJD5"/>
<accession>A0A6M3JJD5</accession>
<protein>
    <submittedName>
        <fullName evidence="1">Putative sigma-70 region domain containing protein</fullName>
    </submittedName>
</protein>
<dbReference type="SUPFAM" id="SSF88659">
    <property type="entry name" value="Sigma3 and sigma4 domains of RNA polymerase sigma factors"/>
    <property type="match status" value="1"/>
</dbReference>
<organism evidence="1">
    <name type="scientific">viral metagenome</name>
    <dbReference type="NCBI Taxonomy" id="1070528"/>
    <lineage>
        <taxon>unclassified sequences</taxon>
        <taxon>metagenomes</taxon>
        <taxon>organismal metagenomes</taxon>
    </lineage>
</organism>
<sequence length="101" mass="12184">MANDYNKYHREKNTVKKWWVARTESERITMIFRIVKILPDRVAAEIVERHHMSTKAYPDGQSLKKIARYMKIPFSTVKDKYHRAIERIKIIARNREQRGVK</sequence>
<dbReference type="InterPro" id="IPR036388">
    <property type="entry name" value="WH-like_DNA-bd_sf"/>
</dbReference>
<evidence type="ECO:0000313" key="1">
    <source>
        <dbReference type="EMBL" id="QJA70214.1"/>
    </source>
</evidence>
<dbReference type="Gene3D" id="1.10.10.10">
    <property type="entry name" value="Winged helix-like DNA-binding domain superfamily/Winged helix DNA-binding domain"/>
    <property type="match status" value="1"/>
</dbReference>
<reference evidence="1" key="1">
    <citation type="submission" date="2020-03" db="EMBL/GenBank/DDBJ databases">
        <title>The deep terrestrial virosphere.</title>
        <authorList>
            <person name="Holmfeldt K."/>
            <person name="Nilsson E."/>
            <person name="Simone D."/>
            <person name="Lopez-Fernandez M."/>
            <person name="Wu X."/>
            <person name="de Brujin I."/>
            <person name="Lundin D."/>
            <person name="Andersson A."/>
            <person name="Bertilsson S."/>
            <person name="Dopson M."/>
        </authorList>
    </citation>
    <scope>NUCLEOTIDE SEQUENCE</scope>
    <source>
        <strain evidence="1">MM415A03888</strain>
    </source>
</reference>
<gene>
    <name evidence="1" type="ORF">MM415A03888_0008</name>
</gene>
<dbReference type="EMBL" id="MT141773">
    <property type="protein sequence ID" value="QJA70214.1"/>
    <property type="molecule type" value="Genomic_DNA"/>
</dbReference>
<proteinExistence type="predicted"/>
<name>A0A6M3JJD5_9ZZZZ</name>